<evidence type="ECO:0000256" key="6">
    <source>
        <dbReference type="RuleBase" id="RU363076"/>
    </source>
</evidence>
<evidence type="ECO:0000256" key="4">
    <source>
        <dbReference type="ARBA" id="ARBA00022989"/>
    </source>
</evidence>
<keyword evidence="5 6" id="KW-0472">Membrane</keyword>
<evidence type="ECO:0000256" key="3">
    <source>
        <dbReference type="ARBA" id="ARBA00022692"/>
    </source>
</evidence>
<proteinExistence type="inferred from homology"/>
<sequence>MTATETTATSRTFRPSLLGVVLTLLGLALFIRLGYWQLDRADQKQALLDQYAAGQQAQVEITSQNAHNLPRYQRAQVSGRYDPTHQILLDNMPSHTGQPGFRVLTPLETSAGWLLVDRGWLPLGASRQVLPDISVSDEQRTITGTIDVLPRAGLQLETPTIDPTLPWPRVLSFPTHEGLEQQLGHELLPGVLLLDASHPDGYQRIWEAHLGFKPERHIGYAVQWFALAAAALILFLVTSVRTKKATDASPR</sequence>
<keyword evidence="6" id="KW-1003">Cell membrane</keyword>
<evidence type="ECO:0000256" key="1">
    <source>
        <dbReference type="ARBA" id="ARBA00004370"/>
    </source>
</evidence>
<comment type="similarity">
    <text evidence="2 6">Belongs to the SURF1 family.</text>
</comment>
<dbReference type="EMBL" id="JAEVLS010000001">
    <property type="protein sequence ID" value="MBM0104160.1"/>
    <property type="molecule type" value="Genomic_DNA"/>
</dbReference>
<comment type="caution">
    <text evidence="7">The sequence shown here is derived from an EMBL/GenBank/DDBJ whole genome shotgun (WGS) entry which is preliminary data.</text>
</comment>
<dbReference type="PANTHER" id="PTHR23427:SF2">
    <property type="entry name" value="SURFEIT LOCUS PROTEIN 1"/>
    <property type="match status" value="1"/>
</dbReference>
<dbReference type="Pfam" id="PF02104">
    <property type="entry name" value="SURF1"/>
    <property type="match status" value="1"/>
</dbReference>
<keyword evidence="4 6" id="KW-1133">Transmembrane helix</keyword>
<reference evidence="7 8" key="1">
    <citation type="journal article" date="2021" name="Int. J. Syst. Evol. Microbiol.">
        <title>Steroidobacter gossypii sp. nov., isolated from soil of cotton cropping field.</title>
        <authorList>
            <person name="Huang R."/>
            <person name="Yang S."/>
            <person name="Zhen C."/>
            <person name="Liu W."/>
        </authorList>
    </citation>
    <scope>NUCLEOTIDE SEQUENCE [LARGE SCALE GENOMIC DNA]</scope>
    <source>
        <strain evidence="7 8">S1-65</strain>
    </source>
</reference>
<name>A0ABS1WT68_9GAMM</name>
<dbReference type="PANTHER" id="PTHR23427">
    <property type="entry name" value="SURFEIT LOCUS PROTEIN"/>
    <property type="match status" value="1"/>
</dbReference>
<dbReference type="Proteomes" id="UP000661077">
    <property type="component" value="Unassembled WGS sequence"/>
</dbReference>
<dbReference type="InterPro" id="IPR045214">
    <property type="entry name" value="Surf1/Surf4"/>
</dbReference>
<feature type="transmembrane region" description="Helical" evidence="6">
    <location>
        <begin position="218"/>
        <end position="237"/>
    </location>
</feature>
<feature type="transmembrane region" description="Helical" evidence="6">
    <location>
        <begin position="16"/>
        <end position="35"/>
    </location>
</feature>
<keyword evidence="8" id="KW-1185">Reference proteome</keyword>
<dbReference type="PROSITE" id="PS50895">
    <property type="entry name" value="SURF1"/>
    <property type="match status" value="1"/>
</dbReference>
<evidence type="ECO:0000256" key="2">
    <source>
        <dbReference type="ARBA" id="ARBA00007165"/>
    </source>
</evidence>
<dbReference type="CDD" id="cd06662">
    <property type="entry name" value="SURF1"/>
    <property type="match status" value="1"/>
</dbReference>
<evidence type="ECO:0000313" key="8">
    <source>
        <dbReference type="Proteomes" id="UP000661077"/>
    </source>
</evidence>
<keyword evidence="3 6" id="KW-0812">Transmembrane</keyword>
<protein>
    <recommendedName>
        <fullName evidence="6">SURF1-like protein</fullName>
    </recommendedName>
</protein>
<organism evidence="7 8">
    <name type="scientific">Steroidobacter gossypii</name>
    <dbReference type="NCBI Taxonomy" id="2805490"/>
    <lineage>
        <taxon>Bacteria</taxon>
        <taxon>Pseudomonadati</taxon>
        <taxon>Pseudomonadota</taxon>
        <taxon>Gammaproteobacteria</taxon>
        <taxon>Steroidobacterales</taxon>
        <taxon>Steroidobacteraceae</taxon>
        <taxon>Steroidobacter</taxon>
    </lineage>
</organism>
<accession>A0ABS1WT68</accession>
<dbReference type="InterPro" id="IPR002994">
    <property type="entry name" value="Surf1/Shy1"/>
</dbReference>
<gene>
    <name evidence="7" type="ORF">JM946_05360</name>
</gene>
<comment type="subcellular location">
    <subcellularLocation>
        <location evidence="6">Cell membrane</location>
        <topology evidence="6">Multi-pass membrane protein</topology>
    </subcellularLocation>
    <subcellularLocation>
        <location evidence="1">Membrane</location>
    </subcellularLocation>
</comment>
<evidence type="ECO:0000313" key="7">
    <source>
        <dbReference type="EMBL" id="MBM0104160.1"/>
    </source>
</evidence>
<evidence type="ECO:0000256" key="5">
    <source>
        <dbReference type="ARBA" id="ARBA00023136"/>
    </source>
</evidence>